<dbReference type="InParanoid" id="A0A090M514"/>
<dbReference type="KEGG" id="ota:OT_ostta10g00570"/>
<protein>
    <submittedName>
        <fullName evidence="1">Nicotinamide N-methyltransferase-like</fullName>
    </submittedName>
</protein>
<dbReference type="RefSeq" id="XP_022839747.1">
    <property type="nucleotide sequence ID" value="XM_022983105.1"/>
</dbReference>
<dbReference type="Gene3D" id="3.40.50.150">
    <property type="entry name" value="Vaccinia Virus protein VP39"/>
    <property type="match status" value="1"/>
</dbReference>
<dbReference type="GeneID" id="9832005"/>
<sequence>MFVERDGRWTRTPSEHFKDCGYCTKTTIADVRGAIEGRTHRLAVTSKDLNPEDADEGSAVDATEVDPYFFDDGYTLAAATGFARVWEGAETLSRFLQTEKGRLDPGVRVVELGAGVGACGLIAACGGAHVALTDVAPVVEDVVRRNIAQNALGEATERAAWPNAFRVGCGSATRATLDWTSPIPDRPFGALDASSLYDADVLIAAECVWLRDLVAPFVDTASTLLKGGVGKLILCVRDRSTSDDPASGKAFAHTSEVIRAFTTAGCVVEELHREDSREDFGKEIFIFSVRAAARRERDEAS</sequence>
<dbReference type="Pfam" id="PF10294">
    <property type="entry name" value="Methyltransf_16"/>
    <property type="match status" value="1"/>
</dbReference>
<dbReference type="STRING" id="70448.A0A090M514"/>
<dbReference type="PANTHER" id="PTHR14614:SF157">
    <property type="entry name" value="METHYLTRANSFERASE TYPE 12 DOMAIN-CONTAINING PROTEIN"/>
    <property type="match status" value="1"/>
</dbReference>
<comment type="caution">
    <text evidence="1">The sequence shown here is derived from an EMBL/GenBank/DDBJ whole genome shotgun (WGS) entry which is preliminary data.</text>
</comment>
<gene>
    <name evidence="1" type="ORF">OT_ostta10g00570</name>
</gene>
<dbReference type="Proteomes" id="UP000009170">
    <property type="component" value="Unassembled WGS sequence"/>
</dbReference>
<dbReference type="CDD" id="cd02440">
    <property type="entry name" value="AdoMet_MTases"/>
    <property type="match status" value="1"/>
</dbReference>
<keyword evidence="2" id="KW-1185">Reference proteome</keyword>
<organism evidence="1 2">
    <name type="scientific">Ostreococcus tauri</name>
    <name type="common">Marine green alga</name>
    <dbReference type="NCBI Taxonomy" id="70448"/>
    <lineage>
        <taxon>Eukaryota</taxon>
        <taxon>Viridiplantae</taxon>
        <taxon>Chlorophyta</taxon>
        <taxon>Mamiellophyceae</taxon>
        <taxon>Mamiellales</taxon>
        <taxon>Bathycoccaceae</taxon>
        <taxon>Ostreococcus</taxon>
    </lineage>
</organism>
<reference evidence="1 2" key="2">
    <citation type="journal article" date="2014" name="BMC Genomics">
        <title>An improved genome of the model marine alga Ostreococcus tauri unfolds by assessing Illumina de novo assemblies.</title>
        <authorList>
            <person name="Blanc-Mathieu R."/>
            <person name="Verhelst B."/>
            <person name="Derelle E."/>
            <person name="Rombauts S."/>
            <person name="Bouget F.Y."/>
            <person name="Carre I."/>
            <person name="Chateau A."/>
            <person name="Eyre-Walker A."/>
            <person name="Grimsley N."/>
            <person name="Moreau H."/>
            <person name="Piegu B."/>
            <person name="Rivals E."/>
            <person name="Schackwitz W."/>
            <person name="Van de Peer Y."/>
            <person name="Piganeau G."/>
        </authorList>
    </citation>
    <scope>NUCLEOTIDE SEQUENCE [LARGE SCALE GENOMIC DNA]</scope>
    <source>
        <strain evidence="2">OTTH 0595 / CCAP 157/2 / RCC745</strain>
    </source>
</reference>
<proteinExistence type="predicted"/>
<evidence type="ECO:0000313" key="1">
    <source>
        <dbReference type="EMBL" id="CEF99286.1"/>
    </source>
</evidence>
<dbReference type="AlphaFoldDB" id="A0A090M514"/>
<reference evidence="2" key="1">
    <citation type="journal article" date="2006" name="Proc. Natl. Acad. Sci. U.S.A.">
        <title>Genome analysis of the smallest free-living eukaryote Ostreococcus tauri unveils many unique features.</title>
        <authorList>
            <person name="Derelle E."/>
            <person name="Ferraz C."/>
            <person name="Rombauts S."/>
            <person name="Rouze P."/>
            <person name="Worden A.Z."/>
            <person name="Robbens S."/>
            <person name="Partensky F."/>
            <person name="Degroeve S."/>
            <person name="Echeynie S."/>
            <person name="Cooke R."/>
            <person name="Saeys Y."/>
            <person name="Wuyts J."/>
            <person name="Jabbari K."/>
            <person name="Bowler C."/>
            <person name="Panaud O."/>
            <person name="Piegu B."/>
            <person name="Ball S.G."/>
            <person name="Ral J.-P."/>
            <person name="Bouget F.-Y."/>
            <person name="Piganeau G."/>
            <person name="De Baets B."/>
            <person name="Picard A."/>
            <person name="Delseny M."/>
            <person name="Demaille J."/>
            <person name="Van de Peer Y."/>
            <person name="Moreau H."/>
        </authorList>
    </citation>
    <scope>NUCLEOTIDE SEQUENCE [LARGE SCALE GENOMIC DNA]</scope>
    <source>
        <strain evidence="2">OTTH 0595 / CCAP 157/2 / RCC745</strain>
    </source>
</reference>
<accession>A0A090M514</accession>
<evidence type="ECO:0000313" key="2">
    <source>
        <dbReference type="Proteomes" id="UP000009170"/>
    </source>
</evidence>
<dbReference type="InterPro" id="IPR029063">
    <property type="entry name" value="SAM-dependent_MTases_sf"/>
</dbReference>
<dbReference type="OrthoDB" id="407325at2759"/>
<dbReference type="SUPFAM" id="SSF53335">
    <property type="entry name" value="S-adenosyl-L-methionine-dependent methyltransferases"/>
    <property type="match status" value="1"/>
</dbReference>
<dbReference type="PANTHER" id="PTHR14614">
    <property type="entry name" value="HEPATOCELLULAR CARCINOMA-ASSOCIATED ANTIGEN"/>
    <property type="match status" value="1"/>
</dbReference>
<dbReference type="EMBL" id="CAID01000010">
    <property type="protein sequence ID" value="CEF99286.1"/>
    <property type="molecule type" value="Genomic_DNA"/>
</dbReference>
<name>A0A090M514_OSTTA</name>
<dbReference type="InterPro" id="IPR019410">
    <property type="entry name" value="Methyltransf_16"/>
</dbReference>